<evidence type="ECO:0000256" key="5">
    <source>
        <dbReference type="ARBA" id="ARBA00022525"/>
    </source>
</evidence>
<evidence type="ECO:0000313" key="18">
    <source>
        <dbReference type="EMBL" id="OIW26417.1"/>
    </source>
</evidence>
<evidence type="ECO:0000256" key="8">
    <source>
        <dbReference type="ARBA" id="ARBA00022723"/>
    </source>
</evidence>
<dbReference type="GO" id="GO:0005886">
    <property type="term" value="C:plasma membrane"/>
    <property type="evidence" value="ECO:0007669"/>
    <property type="project" value="UniProtKB-SubCell"/>
</dbReference>
<gene>
    <name evidence="18" type="ORF">CONLIGDRAFT_683400</name>
</gene>
<dbReference type="PANTHER" id="PTHR37928">
    <property type="entry name" value="CFEM DOMAIN PROTEIN (AFU_ORTHOLOGUE AFUA_6G14090)"/>
    <property type="match status" value="1"/>
</dbReference>
<keyword evidence="19" id="KW-1185">Reference proteome</keyword>
<dbReference type="PANTHER" id="PTHR37928:SF1">
    <property type="entry name" value="CFEM DOMAIN PROTEIN (AFU_ORTHOLOGUE AFUA_6G14090)"/>
    <property type="match status" value="1"/>
</dbReference>
<keyword evidence="5" id="KW-0964">Secreted</keyword>
<accession>A0A1J7IZA7</accession>
<keyword evidence="4" id="KW-1003">Cell membrane</keyword>
<keyword evidence="8 15" id="KW-0479">Metal-binding</keyword>
<proteinExistence type="inferred from homology"/>
<dbReference type="PROSITE" id="PS52012">
    <property type="entry name" value="CFEM"/>
    <property type="match status" value="1"/>
</dbReference>
<keyword evidence="14" id="KW-0449">Lipoprotein</keyword>
<feature type="disulfide bond" evidence="15">
    <location>
        <begin position="30"/>
        <end position="61"/>
    </location>
</feature>
<feature type="disulfide bond" evidence="15">
    <location>
        <begin position="40"/>
        <end position="47"/>
    </location>
</feature>
<evidence type="ECO:0000256" key="1">
    <source>
        <dbReference type="ARBA" id="ARBA00004609"/>
    </source>
</evidence>
<comment type="caution">
    <text evidence="15">Lacks conserved residue(s) required for the propagation of feature annotation.</text>
</comment>
<dbReference type="InParanoid" id="A0A1J7IZA7"/>
<feature type="binding site" description="axial binding residue" evidence="15">
    <location>
        <position position="44"/>
    </location>
    <ligand>
        <name>heme</name>
        <dbReference type="ChEBI" id="CHEBI:30413"/>
    </ligand>
    <ligandPart>
        <name>Fe</name>
        <dbReference type="ChEBI" id="CHEBI:18248"/>
    </ligandPart>
</feature>
<dbReference type="InterPro" id="IPR051735">
    <property type="entry name" value="CFEM_domain"/>
</dbReference>
<dbReference type="GO" id="GO:0098552">
    <property type="term" value="C:side of membrane"/>
    <property type="evidence" value="ECO:0007669"/>
    <property type="project" value="UniProtKB-KW"/>
</dbReference>
<comment type="similarity">
    <text evidence="3">Belongs to the RBT5 family.</text>
</comment>
<keyword evidence="9 16" id="KW-0732">Signal</keyword>
<dbReference type="GO" id="GO:0046872">
    <property type="term" value="F:metal ion binding"/>
    <property type="evidence" value="ECO:0007669"/>
    <property type="project" value="UniProtKB-UniRule"/>
</dbReference>
<evidence type="ECO:0000256" key="14">
    <source>
        <dbReference type="ARBA" id="ARBA00023288"/>
    </source>
</evidence>
<keyword evidence="13" id="KW-0325">Glycoprotein</keyword>
<evidence type="ECO:0000256" key="4">
    <source>
        <dbReference type="ARBA" id="ARBA00022475"/>
    </source>
</evidence>
<organism evidence="18 19">
    <name type="scientific">Coniochaeta ligniaria NRRL 30616</name>
    <dbReference type="NCBI Taxonomy" id="1408157"/>
    <lineage>
        <taxon>Eukaryota</taxon>
        <taxon>Fungi</taxon>
        <taxon>Dikarya</taxon>
        <taxon>Ascomycota</taxon>
        <taxon>Pezizomycotina</taxon>
        <taxon>Sordariomycetes</taxon>
        <taxon>Sordariomycetidae</taxon>
        <taxon>Coniochaetales</taxon>
        <taxon>Coniochaetaceae</taxon>
        <taxon>Coniochaeta</taxon>
    </lineage>
</organism>
<evidence type="ECO:0000313" key="19">
    <source>
        <dbReference type="Proteomes" id="UP000182658"/>
    </source>
</evidence>
<dbReference type="OrthoDB" id="3785142at2759"/>
<keyword evidence="7" id="KW-0336">GPI-anchor</keyword>
<keyword evidence="11" id="KW-0472">Membrane</keyword>
<dbReference type="AlphaFoldDB" id="A0A1J7IZA7"/>
<keyword evidence="6 15" id="KW-0349">Heme</keyword>
<evidence type="ECO:0000256" key="9">
    <source>
        <dbReference type="ARBA" id="ARBA00022729"/>
    </source>
</evidence>
<dbReference type="InterPro" id="IPR008427">
    <property type="entry name" value="Extracellular_membr_CFEM_dom"/>
</dbReference>
<evidence type="ECO:0000256" key="11">
    <source>
        <dbReference type="ARBA" id="ARBA00023136"/>
    </source>
</evidence>
<keyword evidence="12 15" id="KW-1015">Disulfide bond</keyword>
<evidence type="ECO:0000259" key="17">
    <source>
        <dbReference type="PROSITE" id="PS52012"/>
    </source>
</evidence>
<reference evidence="18 19" key="1">
    <citation type="submission" date="2016-10" db="EMBL/GenBank/DDBJ databases">
        <title>Draft genome sequence of Coniochaeta ligniaria NRRL30616, a lignocellulolytic fungus for bioabatement of inhibitors in plant biomass hydrolysates.</title>
        <authorList>
            <consortium name="DOE Joint Genome Institute"/>
            <person name="Jimenez D.J."/>
            <person name="Hector R.E."/>
            <person name="Riley R."/>
            <person name="Sun H."/>
            <person name="Grigoriev I.V."/>
            <person name="Van Elsas J.D."/>
            <person name="Nichols N.N."/>
        </authorList>
    </citation>
    <scope>NUCLEOTIDE SEQUENCE [LARGE SCALE GENOMIC DNA]</scope>
    <source>
        <strain evidence="18 19">NRRL 30616</strain>
    </source>
</reference>
<evidence type="ECO:0000256" key="7">
    <source>
        <dbReference type="ARBA" id="ARBA00022622"/>
    </source>
</evidence>
<evidence type="ECO:0000256" key="16">
    <source>
        <dbReference type="SAM" id="SignalP"/>
    </source>
</evidence>
<evidence type="ECO:0000256" key="2">
    <source>
        <dbReference type="ARBA" id="ARBA00004613"/>
    </source>
</evidence>
<keyword evidence="10 15" id="KW-0408">Iron</keyword>
<comment type="subcellular location">
    <subcellularLocation>
        <location evidence="1">Cell membrane</location>
        <topology evidence="1">Lipid-anchor</topology>
        <topology evidence="1">GPI-anchor</topology>
    </subcellularLocation>
    <subcellularLocation>
        <location evidence="2">Secreted</location>
    </subcellularLocation>
</comment>
<evidence type="ECO:0000256" key="6">
    <source>
        <dbReference type="ARBA" id="ARBA00022617"/>
    </source>
</evidence>
<dbReference type="Proteomes" id="UP000182658">
    <property type="component" value="Unassembled WGS sequence"/>
</dbReference>
<feature type="chain" id="PRO_5013176436" description="CFEM domain-containing protein" evidence="16">
    <location>
        <begin position="18"/>
        <end position="71"/>
    </location>
</feature>
<feature type="signal peptide" evidence="16">
    <location>
        <begin position="1"/>
        <end position="17"/>
    </location>
</feature>
<feature type="domain" description="CFEM" evidence="17">
    <location>
        <begin position="1"/>
        <end position="71"/>
    </location>
</feature>
<dbReference type="Pfam" id="PF05730">
    <property type="entry name" value="CFEM"/>
    <property type="match status" value="1"/>
</dbReference>
<evidence type="ECO:0000256" key="13">
    <source>
        <dbReference type="ARBA" id="ARBA00023180"/>
    </source>
</evidence>
<evidence type="ECO:0000256" key="12">
    <source>
        <dbReference type="ARBA" id="ARBA00023157"/>
    </source>
</evidence>
<dbReference type="EMBL" id="KV875100">
    <property type="protein sequence ID" value="OIW26417.1"/>
    <property type="molecule type" value="Genomic_DNA"/>
</dbReference>
<protein>
    <recommendedName>
        <fullName evidence="17">CFEM domain-containing protein</fullName>
    </recommendedName>
</protein>
<feature type="disulfide bond" evidence="15">
    <location>
        <begin position="26"/>
        <end position="66"/>
    </location>
</feature>
<evidence type="ECO:0000256" key="10">
    <source>
        <dbReference type="ARBA" id="ARBA00023004"/>
    </source>
</evidence>
<evidence type="ECO:0000256" key="15">
    <source>
        <dbReference type="PROSITE-ProRule" id="PRU01356"/>
    </source>
</evidence>
<sequence length="71" mass="7543">MQCKIAVFAVFASLAAAQDPSQLPRCSQPCFQNAVADSGCDQRDTACLCSSSDYVDKVSDCIEGACNMEDL</sequence>
<dbReference type="GO" id="GO:0005576">
    <property type="term" value="C:extracellular region"/>
    <property type="evidence" value="ECO:0007669"/>
    <property type="project" value="UniProtKB-SubCell"/>
</dbReference>
<evidence type="ECO:0000256" key="3">
    <source>
        <dbReference type="ARBA" id="ARBA00010031"/>
    </source>
</evidence>
<name>A0A1J7IZA7_9PEZI</name>